<dbReference type="GO" id="GO:0005737">
    <property type="term" value="C:cytoplasm"/>
    <property type="evidence" value="ECO:0007669"/>
    <property type="project" value="UniProtKB-ARBA"/>
</dbReference>
<dbReference type="InterPro" id="IPR023393">
    <property type="entry name" value="START-like_dom_sf"/>
</dbReference>
<keyword evidence="3" id="KW-1185">Reference proteome</keyword>
<dbReference type="PANTHER" id="PTHR19308">
    <property type="entry name" value="PHOSPHATIDYLCHOLINE TRANSFER PROTEIN"/>
    <property type="match status" value="1"/>
</dbReference>
<dbReference type="InterPro" id="IPR002913">
    <property type="entry name" value="START_lipid-bd_dom"/>
</dbReference>
<feature type="domain" description="START" evidence="1">
    <location>
        <begin position="211"/>
        <end position="470"/>
    </location>
</feature>
<name>A0A8J8P296_HALGN</name>
<dbReference type="Proteomes" id="UP000785679">
    <property type="component" value="Unassembled WGS sequence"/>
</dbReference>
<dbReference type="PANTHER" id="PTHR19308:SF14">
    <property type="entry name" value="START DOMAIN-CONTAINING PROTEIN"/>
    <property type="match status" value="1"/>
</dbReference>
<dbReference type="PROSITE" id="PS50848">
    <property type="entry name" value="START"/>
    <property type="match status" value="1"/>
</dbReference>
<comment type="caution">
    <text evidence="2">The sequence shown here is derived from an EMBL/GenBank/DDBJ whole genome shotgun (WGS) entry which is preliminary data.</text>
</comment>
<evidence type="ECO:0000313" key="3">
    <source>
        <dbReference type="Proteomes" id="UP000785679"/>
    </source>
</evidence>
<dbReference type="Pfam" id="PF01852">
    <property type="entry name" value="START"/>
    <property type="match status" value="1"/>
</dbReference>
<gene>
    <name evidence="2" type="ORF">FGO68_gene465</name>
</gene>
<accession>A0A8J8P296</accession>
<dbReference type="OrthoDB" id="5403181at2759"/>
<protein>
    <recommendedName>
        <fullName evidence="1">START domain-containing protein</fullName>
    </recommendedName>
</protein>
<sequence length="490" mass="55702">MILSLFSEQILSAEQLLKQDDHEKRRYDVYISSNHNSCYRSIQDIFELYIPFIQIVSAANKRTFRSRLAKEPTLKKMLDLISSQDMIKTIRSIADEDQGSDQAVNLPDVEEIVDIIGTALNEYVYEPYILLEKRIIHSVLGIKDGTDTEMQMKGGSVMGSQFLYSTHNKQHSLKPNQSEISPEDPNSRAISEGEIVLETINKGVSQNHFNTETDPNNTLESEEKDFNDLIQLAKERISSWTLITTNRDKVSDPSQPTVDIYRCTSHQDSQLQGEGMVQTRAVILLPGISQETLKRALLEPELRNSWDSLVLNFQSHTLPSGNPVSTQRDLVYYVVKTPPGISNREFLLQRKIKTMKKGPGVEEVQTLIYYSSLREGSEIYNNNLNRFNIQENAIRCETLYSGYVIEENRPSTGTTVPGEDIQTDLCTRLIIVSYNDMKGTISKTIFDMIAQKAPFQWTTNLMNFCKKLQLQPAQQSIEGTDAHILKTLSD</sequence>
<dbReference type="AlphaFoldDB" id="A0A8J8P296"/>
<dbReference type="InterPro" id="IPR051213">
    <property type="entry name" value="START_lipid_transfer"/>
</dbReference>
<reference evidence="2" key="1">
    <citation type="submission" date="2019-06" db="EMBL/GenBank/DDBJ databases">
        <authorList>
            <person name="Zheng W."/>
        </authorList>
    </citation>
    <scope>NUCLEOTIDE SEQUENCE</scope>
    <source>
        <strain evidence="2">QDHG01</strain>
    </source>
</reference>
<evidence type="ECO:0000259" key="1">
    <source>
        <dbReference type="PROSITE" id="PS50848"/>
    </source>
</evidence>
<evidence type="ECO:0000313" key="2">
    <source>
        <dbReference type="EMBL" id="TNV84474.1"/>
    </source>
</evidence>
<proteinExistence type="predicted"/>
<dbReference type="SUPFAM" id="SSF55961">
    <property type="entry name" value="Bet v1-like"/>
    <property type="match status" value="1"/>
</dbReference>
<dbReference type="Gene3D" id="3.30.530.20">
    <property type="match status" value="1"/>
</dbReference>
<dbReference type="GO" id="GO:0008289">
    <property type="term" value="F:lipid binding"/>
    <property type="evidence" value="ECO:0007669"/>
    <property type="project" value="InterPro"/>
</dbReference>
<dbReference type="EMBL" id="RRYP01002728">
    <property type="protein sequence ID" value="TNV84474.1"/>
    <property type="molecule type" value="Genomic_DNA"/>
</dbReference>
<organism evidence="2 3">
    <name type="scientific">Halteria grandinella</name>
    <dbReference type="NCBI Taxonomy" id="5974"/>
    <lineage>
        <taxon>Eukaryota</taxon>
        <taxon>Sar</taxon>
        <taxon>Alveolata</taxon>
        <taxon>Ciliophora</taxon>
        <taxon>Intramacronucleata</taxon>
        <taxon>Spirotrichea</taxon>
        <taxon>Stichotrichia</taxon>
        <taxon>Sporadotrichida</taxon>
        <taxon>Halteriidae</taxon>
        <taxon>Halteria</taxon>
    </lineage>
</organism>